<dbReference type="AlphaFoldDB" id="A0A1H9IK34"/>
<dbReference type="EMBL" id="FOFB01000015">
    <property type="protein sequence ID" value="SEQ74897.1"/>
    <property type="molecule type" value="Genomic_DNA"/>
</dbReference>
<keyword evidence="1" id="KW-0732">Signal</keyword>
<name>A0A1H9IK34_9BACT</name>
<dbReference type="InterPro" id="IPR026444">
    <property type="entry name" value="Secre_tail"/>
</dbReference>
<keyword evidence="4" id="KW-1185">Reference proteome</keyword>
<dbReference type="NCBIfam" id="TIGR04183">
    <property type="entry name" value="Por_Secre_tail"/>
    <property type="match status" value="1"/>
</dbReference>
<protein>
    <submittedName>
        <fullName evidence="3">Por secretion system C-terminal sorting domain-containing protein</fullName>
    </submittedName>
</protein>
<dbReference type="Proteomes" id="UP000199021">
    <property type="component" value="Unassembled WGS sequence"/>
</dbReference>
<evidence type="ECO:0000256" key="1">
    <source>
        <dbReference type="SAM" id="SignalP"/>
    </source>
</evidence>
<dbReference type="STRING" id="478744.SAMN05444359_11532"/>
<feature type="signal peptide" evidence="1">
    <location>
        <begin position="1"/>
        <end position="21"/>
    </location>
</feature>
<dbReference type="InParanoid" id="A0A1H9IK34"/>
<proteinExistence type="predicted"/>
<evidence type="ECO:0000259" key="2">
    <source>
        <dbReference type="PROSITE" id="PS50853"/>
    </source>
</evidence>
<dbReference type="InterPro" id="IPR036116">
    <property type="entry name" value="FN3_sf"/>
</dbReference>
<evidence type="ECO:0000313" key="4">
    <source>
        <dbReference type="Proteomes" id="UP000199021"/>
    </source>
</evidence>
<dbReference type="OrthoDB" id="1488818at2"/>
<dbReference type="SUPFAM" id="SSF49265">
    <property type="entry name" value="Fibronectin type III"/>
    <property type="match status" value="1"/>
</dbReference>
<reference evidence="4" key="1">
    <citation type="submission" date="2016-10" db="EMBL/GenBank/DDBJ databases">
        <authorList>
            <person name="Varghese N."/>
            <person name="Submissions S."/>
        </authorList>
    </citation>
    <scope>NUCLEOTIDE SEQUENCE [LARGE SCALE GENOMIC DNA]</scope>
    <source>
        <strain evidence="4">DSM 24740</strain>
    </source>
</reference>
<dbReference type="InterPro" id="IPR013783">
    <property type="entry name" value="Ig-like_fold"/>
</dbReference>
<dbReference type="Gene3D" id="2.60.40.10">
    <property type="entry name" value="Immunoglobulins"/>
    <property type="match status" value="1"/>
</dbReference>
<dbReference type="CDD" id="cd00063">
    <property type="entry name" value="FN3"/>
    <property type="match status" value="1"/>
</dbReference>
<evidence type="ECO:0000313" key="3">
    <source>
        <dbReference type="EMBL" id="SEQ74897.1"/>
    </source>
</evidence>
<dbReference type="Pfam" id="PF18962">
    <property type="entry name" value="Por_Secre_tail"/>
    <property type="match status" value="1"/>
</dbReference>
<feature type="domain" description="Fibronectin type-III" evidence="2">
    <location>
        <begin position="125"/>
        <end position="222"/>
    </location>
</feature>
<feature type="chain" id="PRO_5011599955" evidence="1">
    <location>
        <begin position="22"/>
        <end position="933"/>
    </location>
</feature>
<organism evidence="3 4">
    <name type="scientific">Neolewinella agarilytica</name>
    <dbReference type="NCBI Taxonomy" id="478744"/>
    <lineage>
        <taxon>Bacteria</taxon>
        <taxon>Pseudomonadati</taxon>
        <taxon>Bacteroidota</taxon>
        <taxon>Saprospiria</taxon>
        <taxon>Saprospirales</taxon>
        <taxon>Lewinellaceae</taxon>
        <taxon>Neolewinella</taxon>
    </lineage>
</organism>
<dbReference type="PROSITE" id="PS50853">
    <property type="entry name" value="FN3"/>
    <property type="match status" value="1"/>
</dbReference>
<gene>
    <name evidence="3" type="ORF">SAMN05444359_11532</name>
</gene>
<sequence>MIKLRFCLPLFFLALSLGLSAQNCRFQLLMEDLVTEDGWNGGELTIRVNGVPSVYTLEDGRSAAVFFPVSTGDAVSLDFLSGPFGEEITFSILDNNDSLIYRGANLETGLDVFSFTAACVACAPPPASTIELFRVRSTTADIKFQPGDPANNPQYRIEYGQGETFDPATDMTGEQVLLTDTMTRVTDLQPDTVYAFWVSTICQTLDDTSARRGPFLIQTQKQADVGITALASPLSGCDLSTEAVTIGITNFGGEAQAFFNVDFAINDQPAGVGRPQDGIFTGVVGVDSTEFFTFDINAFLDQPGTYKFTVWTELEGDEDMTNDTMDFFVVHTPLIAELPYTENFEDSDGFWRGERAGRSPVSWQWGLPNGVTLDRAPQGERAWVTNLRGDHNNNEMSYLYSPCFDLTDRTEDPFFSAVLQLELEDDFDHAWLELTTDQGENWTKVLTSPAGYNWYNDLPNQWWESNDGFAAEPLMVAQLIEGVAGLGEIQFRFAFESSRDDTMEGVLVDAVSLGDRAENNLAAVTARVSSACAPFTNAGLNFTFANVGTTTARNIDINYLLSGAVVTERYPDTLRPGQTAVFTASLPGANTFTDPFPVWVTLTGDVQASNDTALVAFETNQPVPFLEDFSDGEYPDRWNNTGGIFRVAQAPSGTLALFDTIGITAGNNSFSTAEYTGIEITDSLRFTVTLSDPGMPDVSTGFVRLTIGRDECDVTGEFVVIDTLRSGDYAFSLETFEGTPVRFTFLFEALSGETVVEINSVSIPRCPEDLGLVTDILNVTDPEEDDGVATVYVFDGLAPYTFEWSTGETVASLGDLAIGNYAVTVTDALGCTDNIAFEVDFGTDAEDPEGLLSSLNVSPNPTSGLLNLRLELPESSELTATIYDLTGRELLRRDFGRSRLLNEGLELSNFPAGIYLLRVNTGLAARTVRVVLR</sequence>
<accession>A0A1H9IK34</accession>
<dbReference type="InterPro" id="IPR003961">
    <property type="entry name" value="FN3_dom"/>
</dbReference>
<dbReference type="RefSeq" id="WP_090169583.1">
    <property type="nucleotide sequence ID" value="NZ_FOFB01000015.1"/>
</dbReference>
<dbReference type="SMART" id="SM00060">
    <property type="entry name" value="FN3"/>
    <property type="match status" value="1"/>
</dbReference>